<reference evidence="3 4" key="1">
    <citation type="submission" date="2017-03" db="EMBL/GenBank/DDBJ databases">
        <title>Genome analysis of strain PAMC 26510.</title>
        <authorList>
            <person name="Oh H.-M."/>
            <person name="Yang J.-A."/>
        </authorList>
    </citation>
    <scope>NUCLEOTIDE SEQUENCE [LARGE SCALE GENOMIC DNA]</scope>
    <source>
        <strain evidence="3 4">PAMC 26510</strain>
    </source>
</reference>
<feature type="transmembrane region" description="Helical" evidence="1">
    <location>
        <begin position="289"/>
        <end position="307"/>
    </location>
</feature>
<gene>
    <name evidence="3" type="ORF">PAMC26510_08375</name>
</gene>
<accession>A0A242N2R5</accession>
<dbReference type="AlphaFoldDB" id="A0A242N2R5"/>
<proteinExistence type="predicted"/>
<feature type="transmembrane region" description="Helical" evidence="1">
    <location>
        <begin position="319"/>
        <end position="336"/>
    </location>
</feature>
<feature type="transmembrane region" description="Helical" evidence="1">
    <location>
        <begin position="155"/>
        <end position="171"/>
    </location>
</feature>
<dbReference type="EMBL" id="NBTY01000052">
    <property type="protein sequence ID" value="OTP77674.1"/>
    <property type="molecule type" value="Genomic_DNA"/>
</dbReference>
<evidence type="ECO:0000313" key="3">
    <source>
        <dbReference type="EMBL" id="OTP77674.1"/>
    </source>
</evidence>
<feature type="transmembrane region" description="Helical" evidence="1">
    <location>
        <begin position="356"/>
        <end position="373"/>
    </location>
</feature>
<dbReference type="RefSeq" id="WP_062000154.1">
    <property type="nucleotide sequence ID" value="NZ_NBTY01000052.1"/>
</dbReference>
<feature type="transmembrane region" description="Helical" evidence="1">
    <location>
        <begin position="178"/>
        <end position="205"/>
    </location>
</feature>
<dbReference type="Proteomes" id="UP000194546">
    <property type="component" value="Unassembled WGS sequence"/>
</dbReference>
<feature type="domain" description="DUF7024" evidence="2">
    <location>
        <begin position="533"/>
        <end position="643"/>
    </location>
</feature>
<feature type="transmembrane region" description="Helical" evidence="1">
    <location>
        <begin position="12"/>
        <end position="32"/>
    </location>
</feature>
<keyword evidence="1" id="KW-0812">Transmembrane</keyword>
<evidence type="ECO:0000313" key="4">
    <source>
        <dbReference type="Proteomes" id="UP000194546"/>
    </source>
</evidence>
<feature type="transmembrane region" description="Helical" evidence="1">
    <location>
        <begin position="130"/>
        <end position="149"/>
    </location>
</feature>
<keyword evidence="1" id="KW-1133">Transmembrane helix</keyword>
<dbReference type="Pfam" id="PF22895">
    <property type="entry name" value="DUF7024"/>
    <property type="match status" value="1"/>
</dbReference>
<dbReference type="InterPro" id="IPR054288">
    <property type="entry name" value="DUF7024"/>
</dbReference>
<organism evidence="3 4">
    <name type="scientific">Caballeronia sordidicola</name>
    <name type="common">Burkholderia sordidicola</name>
    <dbReference type="NCBI Taxonomy" id="196367"/>
    <lineage>
        <taxon>Bacteria</taxon>
        <taxon>Pseudomonadati</taxon>
        <taxon>Pseudomonadota</taxon>
        <taxon>Betaproteobacteria</taxon>
        <taxon>Burkholderiales</taxon>
        <taxon>Burkholderiaceae</taxon>
        <taxon>Caballeronia</taxon>
    </lineage>
</organism>
<feature type="transmembrane region" description="Helical" evidence="1">
    <location>
        <begin position="211"/>
        <end position="226"/>
    </location>
</feature>
<feature type="transmembrane region" description="Helical" evidence="1">
    <location>
        <begin position="380"/>
        <end position="398"/>
    </location>
</feature>
<comment type="caution">
    <text evidence="3">The sequence shown here is derived from an EMBL/GenBank/DDBJ whole genome shotgun (WGS) entry which is preliminary data.</text>
</comment>
<protein>
    <recommendedName>
        <fullName evidence="2">DUF7024 domain-containing protein</fullName>
    </recommendedName>
</protein>
<evidence type="ECO:0000259" key="2">
    <source>
        <dbReference type="Pfam" id="PF22895"/>
    </source>
</evidence>
<name>A0A242N2R5_CABSO</name>
<evidence type="ECO:0000256" key="1">
    <source>
        <dbReference type="SAM" id="Phobius"/>
    </source>
</evidence>
<keyword evidence="1" id="KW-0472">Membrane</keyword>
<feature type="transmembrane region" description="Helical" evidence="1">
    <location>
        <begin position="104"/>
        <end position="123"/>
    </location>
</feature>
<sequence>MTPNKQQRENLSFKAYAVAALIPLLALAFALLKLTPTRVGDGSEYYAMYFAFKYTLRPFMTPVSWAHYDALVNSDAISSMVSLKRLTSQFPALRIGDTADLNHFWMYSAIAAGVSMLVSVAGIALSPHTAFLLTHAVIFAGVSMIALRLAGWKGLAGVVLMTVLSPMIWFMDKVHTEFFTYCFVLGGVIAFSGSQFIAAALLLAIASTQNISFAAIAFTPLLVDIYRRKQRSYSMFELIALAFAALAVFAHPTYYFFRYGVADPQLLAGGAKVGANLKVAYIWLFDPDVGLLPNWPLAIVLVVYGFIARKRFAADKQWAQNYAFFCVCYLAVNLPAQSSTENLNSGATPGLARYATWYIPLFYPLAVEFICAIKRAKRTWRMGSLLILALCLFFTIKYERPELSEAGYVSPSPLSRVIQTHLPHIYNPPGEVFSERYGGIGETPPLLQAYAVVGPDCKKVLMMGGPGPVYGGSGCGFSQDKLKRVVESVASQTSLFHPGDYLHLSAAQAAQAVFECPRHLDFSDLGNVPDGVLSGFSSAEPWGRWSDDLKASLKCIPPKASAIRIQATSFSPNGHRQNVSISIDGAPSKAFVLEGGQQVLDVDLLEKDGKQITIKFRIPDAVSPHSLGFSEDNRNLGIGVRAIDFLP</sequence>
<feature type="transmembrane region" description="Helical" evidence="1">
    <location>
        <begin position="238"/>
        <end position="257"/>
    </location>
</feature>